<evidence type="ECO:0000256" key="4">
    <source>
        <dbReference type="ARBA" id="ARBA00022552"/>
    </source>
</evidence>
<dbReference type="GO" id="GO:0032040">
    <property type="term" value="C:small-subunit processome"/>
    <property type="evidence" value="ECO:0007669"/>
    <property type="project" value="InterPro"/>
</dbReference>
<dbReference type="GO" id="GO:0030692">
    <property type="term" value="C:Noc4p-Nop14p complex"/>
    <property type="evidence" value="ECO:0007669"/>
    <property type="project" value="TreeGrafter"/>
</dbReference>
<keyword evidence="5" id="KW-0539">Nucleus</keyword>
<evidence type="ECO:0000256" key="6">
    <source>
        <dbReference type="ARBA" id="ARBA00024695"/>
    </source>
</evidence>
<dbReference type="InterPro" id="IPR007276">
    <property type="entry name" value="Nop14"/>
</dbReference>
<comment type="function">
    <text evidence="6">Involved in nucleolar processing of pre-18S ribosomal RNA. Has a role in the nuclear export of 40S pre-ribosomal subunit to the cytoplasm.</text>
</comment>
<gene>
    <name evidence="8" type="ORF">MEDL_8799</name>
</gene>
<sequence>MGKQKRRTYLIKLSNKRKESERKINPFERKATLLQEYGQRLKSNKFVDKRFGEHDATLSVEDKMMKRFALERAKGDKVNKYSLNDNEEELTHYGQSLSEIEKFDNPDISDEDDEDQGRIDGKLVSQEHFGGFLENSNYVSVGGGDNKSWKERMEELITKSKKEKHERQMEKEKSLQLTQQLDDDWKSLRFLMASGRNKEDDTVKPKKDDYDIAVRELQFEMKSKPTDRLKTEEELAKEEKERLEKQESDRLKRMQGILEDDEHKSTHLSADDLNDGFALDYKEETIEASDGDEEDKDQQGSGEDEGEGEDNDEIDEEKEETEEEQSEDGDDSDDSYGDLESEDQGSDVEEEDKQKPTLDLKKKKKVMEEARKELPYTFKAPENYEDLLELLQTQTESDQLIIIDRIIKCHHPSLAEGNKQKLESLFSFLVQYYGDLTLQEPPCLSLADKLVPVLYGLTQQSSVPAAIAVLDQIKDRQEEYDTICDRKAGRGLYPGLDTLLLLKLVAVLFPTSDFRHPVTTPTMLFICQMLAQTPVNHERDVAVGLFLCNLCLEYIYLSRRFVPEAINFLHGLLYLASKKDPNKIEPVIPPFKPVGKSINLLEIKKPVKEKIQTQLKMSEVLTTNMDRDALNNDGFRLSVISSTVVLLEQFSAVYDNYPSYQEIFSPIKCQCGKLPVSNYPESLQKQIQRLVNNITDGMETKRKPLLMQKKKPPPLKMFEPKIEEVFDDRKKRKGGSKEINEKQKLVHKYKKEMKGAIREIRKDSYMIAQVQFQEQKEKDDERKRKVKQLYGLLANQEGDYRAMKRNKSHNENKEK</sequence>
<reference evidence="8" key="1">
    <citation type="submission" date="2021-03" db="EMBL/GenBank/DDBJ databases">
        <authorList>
            <person name="Bekaert M."/>
        </authorList>
    </citation>
    <scope>NUCLEOTIDE SEQUENCE</scope>
</reference>
<proteinExistence type="inferred from homology"/>
<evidence type="ECO:0000256" key="5">
    <source>
        <dbReference type="ARBA" id="ARBA00023242"/>
    </source>
</evidence>
<feature type="region of interest" description="Disordered" evidence="7">
    <location>
        <begin position="795"/>
        <end position="815"/>
    </location>
</feature>
<keyword evidence="3" id="KW-0690">Ribosome biogenesis</keyword>
<feature type="region of interest" description="Disordered" evidence="7">
    <location>
        <begin position="219"/>
        <end position="360"/>
    </location>
</feature>
<dbReference type="OrthoDB" id="441771at2759"/>
<keyword evidence="4" id="KW-0698">rRNA processing</keyword>
<protein>
    <submittedName>
        <fullName evidence="8">NOP14</fullName>
    </submittedName>
</protein>
<dbReference type="Proteomes" id="UP000683360">
    <property type="component" value="Unassembled WGS sequence"/>
</dbReference>
<dbReference type="PANTHER" id="PTHR23183:SF0">
    <property type="entry name" value="NUCLEOLAR PROTEIN 14"/>
    <property type="match status" value="1"/>
</dbReference>
<accession>A0A8S3Q9X3</accession>
<evidence type="ECO:0000313" key="9">
    <source>
        <dbReference type="Proteomes" id="UP000683360"/>
    </source>
</evidence>
<feature type="region of interest" description="Disordered" evidence="7">
    <location>
        <begin position="94"/>
        <end position="118"/>
    </location>
</feature>
<evidence type="ECO:0000313" key="8">
    <source>
        <dbReference type="EMBL" id="CAG2193723.1"/>
    </source>
</evidence>
<feature type="compositionally biased region" description="Acidic residues" evidence="7">
    <location>
        <begin position="286"/>
        <end position="351"/>
    </location>
</feature>
<name>A0A8S3Q9X3_MYTED</name>
<comment type="subcellular location">
    <subcellularLocation>
        <location evidence="1">Nucleus</location>
        <location evidence="1">Nucleolus</location>
    </subcellularLocation>
</comment>
<evidence type="ECO:0000256" key="1">
    <source>
        <dbReference type="ARBA" id="ARBA00004604"/>
    </source>
</evidence>
<feature type="compositionally biased region" description="Basic and acidic residues" evidence="7">
    <location>
        <begin position="219"/>
        <end position="252"/>
    </location>
</feature>
<keyword evidence="9" id="KW-1185">Reference proteome</keyword>
<evidence type="ECO:0000256" key="7">
    <source>
        <dbReference type="SAM" id="MobiDB-lite"/>
    </source>
</evidence>
<feature type="compositionally biased region" description="Basic and acidic residues" evidence="7">
    <location>
        <begin position="798"/>
        <end position="815"/>
    </location>
</feature>
<dbReference type="EMBL" id="CAJPWZ010000464">
    <property type="protein sequence ID" value="CAG2193723.1"/>
    <property type="molecule type" value="Genomic_DNA"/>
</dbReference>
<evidence type="ECO:0000256" key="2">
    <source>
        <dbReference type="ARBA" id="ARBA00007466"/>
    </source>
</evidence>
<dbReference type="Pfam" id="PF04147">
    <property type="entry name" value="Nop14"/>
    <property type="match status" value="1"/>
</dbReference>
<dbReference type="GO" id="GO:0030490">
    <property type="term" value="P:maturation of SSU-rRNA"/>
    <property type="evidence" value="ECO:0007669"/>
    <property type="project" value="TreeGrafter"/>
</dbReference>
<dbReference type="PANTHER" id="PTHR23183">
    <property type="entry name" value="NOP14"/>
    <property type="match status" value="1"/>
</dbReference>
<comment type="caution">
    <text evidence="8">The sequence shown here is derived from an EMBL/GenBank/DDBJ whole genome shotgun (WGS) entry which is preliminary data.</text>
</comment>
<dbReference type="AlphaFoldDB" id="A0A8S3Q9X3"/>
<comment type="similarity">
    <text evidence="2">Belongs to the NOP14 family.</text>
</comment>
<organism evidence="8 9">
    <name type="scientific">Mytilus edulis</name>
    <name type="common">Blue mussel</name>
    <dbReference type="NCBI Taxonomy" id="6550"/>
    <lineage>
        <taxon>Eukaryota</taxon>
        <taxon>Metazoa</taxon>
        <taxon>Spiralia</taxon>
        <taxon>Lophotrochozoa</taxon>
        <taxon>Mollusca</taxon>
        <taxon>Bivalvia</taxon>
        <taxon>Autobranchia</taxon>
        <taxon>Pteriomorphia</taxon>
        <taxon>Mytilida</taxon>
        <taxon>Mytiloidea</taxon>
        <taxon>Mytilidae</taxon>
        <taxon>Mytilinae</taxon>
        <taxon>Mytilus</taxon>
    </lineage>
</organism>
<evidence type="ECO:0000256" key="3">
    <source>
        <dbReference type="ARBA" id="ARBA00022517"/>
    </source>
</evidence>